<evidence type="ECO:0000313" key="1">
    <source>
        <dbReference type="EMBL" id="CDW23420.1"/>
    </source>
</evidence>
<protein>
    <submittedName>
        <fullName evidence="1">Uncharacterized protein</fullName>
    </submittedName>
</protein>
<organism evidence="1">
    <name type="scientific">Lepeophtheirus salmonis</name>
    <name type="common">Salmon louse</name>
    <name type="synonym">Caligus salmonis</name>
    <dbReference type="NCBI Taxonomy" id="72036"/>
    <lineage>
        <taxon>Eukaryota</taxon>
        <taxon>Metazoa</taxon>
        <taxon>Ecdysozoa</taxon>
        <taxon>Arthropoda</taxon>
        <taxon>Crustacea</taxon>
        <taxon>Multicrustacea</taxon>
        <taxon>Hexanauplia</taxon>
        <taxon>Copepoda</taxon>
        <taxon>Siphonostomatoida</taxon>
        <taxon>Caligidae</taxon>
        <taxon>Lepeophtheirus</taxon>
    </lineage>
</organism>
<dbReference type="AlphaFoldDB" id="A0A0K2TC66"/>
<reference evidence="1" key="1">
    <citation type="submission" date="2014-05" db="EMBL/GenBank/DDBJ databases">
        <authorList>
            <person name="Chronopoulou M."/>
        </authorList>
    </citation>
    <scope>NUCLEOTIDE SEQUENCE</scope>
    <source>
        <tissue evidence="1">Whole organism</tissue>
    </source>
</reference>
<accession>A0A0K2TC66</accession>
<name>A0A0K2TC66_LEPSM</name>
<sequence>SSPQKRILVAIGTREQGFRVSKVDQGSPELRSILDLHPLSRGNECPFTNIKTVDKYSFIKELDG</sequence>
<dbReference type="EMBL" id="HACA01006059">
    <property type="protein sequence ID" value="CDW23420.1"/>
    <property type="molecule type" value="Transcribed_RNA"/>
</dbReference>
<feature type="non-terminal residue" evidence="1">
    <location>
        <position position="1"/>
    </location>
</feature>
<proteinExistence type="predicted"/>